<comment type="caution">
    <text evidence="1">The sequence shown here is derived from an EMBL/GenBank/DDBJ whole genome shotgun (WGS) entry which is preliminary data.</text>
</comment>
<name>A0A2V4BQY1_9FLAO</name>
<dbReference type="EMBL" id="QJHK01000005">
    <property type="protein sequence ID" value="PXY41331.1"/>
    <property type="molecule type" value="Genomic_DNA"/>
</dbReference>
<proteinExistence type="predicted"/>
<accession>A0A2V4BQY1</accession>
<organism evidence="1 2">
    <name type="scientific">Flavobacterium cheongpyeongense</name>
    <dbReference type="NCBI Taxonomy" id="2212651"/>
    <lineage>
        <taxon>Bacteria</taxon>
        <taxon>Pseudomonadati</taxon>
        <taxon>Bacteroidota</taxon>
        <taxon>Flavobacteriia</taxon>
        <taxon>Flavobacteriales</taxon>
        <taxon>Flavobacteriaceae</taxon>
        <taxon>Flavobacterium</taxon>
    </lineage>
</organism>
<reference evidence="1 2" key="1">
    <citation type="submission" date="2018-05" db="EMBL/GenBank/DDBJ databases">
        <title>Flavobacterium sp. strain IMCC34759, incomplete genome.</title>
        <authorList>
            <person name="Joung Y."/>
            <person name="Cho J."/>
        </authorList>
    </citation>
    <scope>NUCLEOTIDE SEQUENCE [LARGE SCALE GENOMIC DNA]</scope>
    <source>
        <strain evidence="1 2">IMCC34759</strain>
    </source>
</reference>
<dbReference type="Proteomes" id="UP000247903">
    <property type="component" value="Unassembled WGS sequence"/>
</dbReference>
<gene>
    <name evidence="1" type="ORF">DMB65_07975</name>
</gene>
<dbReference type="AlphaFoldDB" id="A0A2V4BQY1"/>
<protein>
    <submittedName>
        <fullName evidence="1">Uncharacterized protein</fullName>
    </submittedName>
</protein>
<evidence type="ECO:0000313" key="2">
    <source>
        <dbReference type="Proteomes" id="UP000247903"/>
    </source>
</evidence>
<sequence>MEYEYDQEKLNSAGQREGELIHTSYDEKTEYKHLYKSGKLIETTNYRYFVEGKKELVGRYKDGNPFQGYFVYRNELEIPLIDYYENGVFMSQYTCSLLDLIQFEGQEFNLKFTKTTYKNNKPYDGLFHKEEFRLDGAHLLASEYYKDGKITNVDFWIMALHYAELIKMKFLPDGYMVYKESLPNVEDPEVDNKFRSITVEFENPENGNVLFEVENKLITKYHFSYSDISQNIKPLAGIVSYFFFDDNTVLKTQNYNLKTDKILYNEAYGSNSNLISQVFLMINNQPVPHFSNEGKNDYSLLLDLDKRINTNSVLYLDEKGNPVRGFLIEKEKQDKYKYTYYEDSKIISKKDALTLESLKGLILKEKK</sequence>
<keyword evidence="2" id="KW-1185">Reference proteome</keyword>
<evidence type="ECO:0000313" key="1">
    <source>
        <dbReference type="EMBL" id="PXY41331.1"/>
    </source>
</evidence>